<dbReference type="EMBL" id="OX596101">
    <property type="protein sequence ID" value="CAI9697125.1"/>
    <property type="molecule type" value="Genomic_DNA"/>
</dbReference>
<name>A0ACB0E905_RANTA</name>
<protein>
    <submittedName>
        <fullName evidence="1">Uncharacterized protein</fullName>
    </submittedName>
</protein>
<proteinExistence type="predicted"/>
<accession>A0ACB0E905</accession>
<sequence length="90" mass="8420">MLPSPESSVRSLSSPPCPVKPVDAAGQPPARLVERAERAAGASRGARAAAGAPGVGPSRPGEERGVWAAGGGAEGGAGTGGGDSGSCGAT</sequence>
<organism evidence="1 2">
    <name type="scientific">Rangifer tarandus platyrhynchus</name>
    <name type="common">Svalbard reindeer</name>
    <dbReference type="NCBI Taxonomy" id="3082113"/>
    <lineage>
        <taxon>Eukaryota</taxon>
        <taxon>Metazoa</taxon>
        <taxon>Chordata</taxon>
        <taxon>Craniata</taxon>
        <taxon>Vertebrata</taxon>
        <taxon>Euteleostomi</taxon>
        <taxon>Mammalia</taxon>
        <taxon>Eutheria</taxon>
        <taxon>Laurasiatheria</taxon>
        <taxon>Artiodactyla</taxon>
        <taxon>Ruminantia</taxon>
        <taxon>Pecora</taxon>
        <taxon>Cervidae</taxon>
        <taxon>Odocoileinae</taxon>
        <taxon>Rangifer</taxon>
    </lineage>
</organism>
<evidence type="ECO:0000313" key="2">
    <source>
        <dbReference type="Proteomes" id="UP001162501"/>
    </source>
</evidence>
<evidence type="ECO:0000313" key="1">
    <source>
        <dbReference type="EMBL" id="CAI9697125.1"/>
    </source>
</evidence>
<dbReference type="Proteomes" id="UP001162501">
    <property type="component" value="Chromosome 17"/>
</dbReference>
<reference evidence="1" key="1">
    <citation type="submission" date="2023-05" db="EMBL/GenBank/DDBJ databases">
        <authorList>
            <consortium name="ELIXIR-Norway"/>
        </authorList>
    </citation>
    <scope>NUCLEOTIDE SEQUENCE</scope>
</reference>
<gene>
    <name evidence="1" type="ORF">MRATA1EN3_LOCUS8338</name>
</gene>